<organism evidence="2 3">
    <name type="scientific">Candidatus Nephthysia bennettiae</name>
    <dbReference type="NCBI Taxonomy" id="3127016"/>
    <lineage>
        <taxon>Bacteria</taxon>
        <taxon>Bacillati</taxon>
        <taxon>Candidatus Dormiibacterota</taxon>
        <taxon>Candidatus Dormibacteria</taxon>
        <taxon>Candidatus Dormibacterales</taxon>
        <taxon>Candidatus Dormibacteraceae</taxon>
        <taxon>Candidatus Nephthysia</taxon>
    </lineage>
</organism>
<dbReference type="InterPro" id="IPR007296">
    <property type="entry name" value="DUF403"/>
</dbReference>
<protein>
    <submittedName>
        <fullName evidence="2">Alpha-E domain-containing protein</fullName>
    </submittedName>
</protein>
<evidence type="ECO:0000313" key="2">
    <source>
        <dbReference type="EMBL" id="MBJ7601474.1"/>
    </source>
</evidence>
<dbReference type="PANTHER" id="PTHR34595">
    <property type="entry name" value="BLR5612 PROTEIN"/>
    <property type="match status" value="1"/>
</dbReference>
<reference evidence="2" key="1">
    <citation type="submission" date="2020-10" db="EMBL/GenBank/DDBJ databases">
        <title>Ca. Dormibacterota MAGs.</title>
        <authorList>
            <person name="Montgomery K."/>
        </authorList>
    </citation>
    <scope>NUCLEOTIDE SEQUENCE [LARGE SCALE GENOMIC DNA]</scope>
    <source>
        <strain evidence="2">SC8812_S17_10</strain>
    </source>
</reference>
<dbReference type="InterPro" id="IPR051680">
    <property type="entry name" value="ATP-dep_Glu-Cys_Ligase-2"/>
</dbReference>
<keyword evidence="3" id="KW-1185">Reference proteome</keyword>
<evidence type="ECO:0000313" key="3">
    <source>
        <dbReference type="Proteomes" id="UP000612893"/>
    </source>
</evidence>
<gene>
    <name evidence="2" type="ORF">JF922_25790</name>
</gene>
<dbReference type="Pfam" id="PF04168">
    <property type="entry name" value="Alpha-E"/>
    <property type="match status" value="1"/>
</dbReference>
<dbReference type="AlphaFoldDB" id="A0A934NC12"/>
<dbReference type="RefSeq" id="WP_338205719.1">
    <property type="nucleotide sequence ID" value="NZ_JAEKNR010000246.1"/>
</dbReference>
<name>A0A934NC12_9BACT</name>
<accession>A0A934NC12</accession>
<dbReference type="Proteomes" id="UP000612893">
    <property type="component" value="Unassembled WGS sequence"/>
</dbReference>
<proteinExistence type="predicted"/>
<dbReference type="PANTHER" id="PTHR34595:SF7">
    <property type="entry name" value="SLL1039 PROTEIN"/>
    <property type="match status" value="1"/>
</dbReference>
<comment type="caution">
    <text evidence="2">The sequence shown here is derived from an EMBL/GenBank/DDBJ whole genome shotgun (WGS) entry which is preliminary data.</text>
</comment>
<sequence length="325" mass="35891">MTGVLSRIAVSLYLFGRHLEQAEHLARTLRVHNELILDRAVHDDQDFWASFMALAGWPLADHLTRPQAIELIVAGSAGPSVQRAVSDARTAALAVRPSLSSDVFEQVNSLHWRLQDDDWQEALDGYLRRVELGVHLLGGLVEDTMAHDEAWEFIRLGKFLERASATMRLVGSKSVELGGQEDAAVDWAATLRCCSSFEAYQQRVPSPVTAARVAGFLLFQPVSPRSVTFSVDRALRAVRRIDGPGEPSRPRQALERLAALFAESDVEEMAAAPAQLGLAFTEVRKEVESALRNTYFLPHSLAVALPGDTMLAHPQQQQQQQQEAP</sequence>
<evidence type="ECO:0000259" key="1">
    <source>
        <dbReference type="Pfam" id="PF04168"/>
    </source>
</evidence>
<dbReference type="EMBL" id="JAEKNR010000246">
    <property type="protein sequence ID" value="MBJ7601474.1"/>
    <property type="molecule type" value="Genomic_DNA"/>
</dbReference>
<feature type="domain" description="DUF403" evidence="1">
    <location>
        <begin position="4"/>
        <end position="296"/>
    </location>
</feature>